<proteinExistence type="predicted"/>
<sequence>MYTTTRDGVTEYHMNTYTNDIRIYTTGKSLLVADRKAAEDIANLTRCIAELKQYRKSLAERMVQLETMEFYTRCELIRRKPWRDSKVFYYIMITTVFEDGTEKTVDCKEYSGTERNKALADYEAMRKANPHWKCSKDIERKAWEK</sequence>
<evidence type="ECO:0000313" key="1">
    <source>
        <dbReference type="EMBL" id="DAD84096.1"/>
    </source>
</evidence>
<organism evidence="1">
    <name type="scientific">Podoviridae sp. ctoqT5</name>
    <dbReference type="NCBI Taxonomy" id="2826577"/>
    <lineage>
        <taxon>Viruses</taxon>
        <taxon>Duplodnaviria</taxon>
        <taxon>Heunggongvirae</taxon>
        <taxon>Uroviricota</taxon>
        <taxon>Caudoviricetes</taxon>
    </lineage>
</organism>
<accession>A0A8S5MPD8</accession>
<reference evidence="1" key="1">
    <citation type="journal article" date="2021" name="Proc. Natl. Acad. Sci. U.S.A.">
        <title>A Catalog of Tens of Thousands of Viruses from Human Metagenomes Reveals Hidden Associations with Chronic Diseases.</title>
        <authorList>
            <person name="Tisza M.J."/>
            <person name="Buck C.B."/>
        </authorList>
    </citation>
    <scope>NUCLEOTIDE SEQUENCE</scope>
    <source>
        <strain evidence="1">CtoqT5</strain>
    </source>
</reference>
<name>A0A8S5MPD8_9CAUD</name>
<dbReference type="EMBL" id="BK014952">
    <property type="protein sequence ID" value="DAD84096.1"/>
    <property type="molecule type" value="Genomic_DNA"/>
</dbReference>
<protein>
    <submittedName>
        <fullName evidence="1">Uncharacterized protein</fullName>
    </submittedName>
</protein>